<dbReference type="PANTHER" id="PTHR43899:SF26">
    <property type="entry name" value="ENOYL-(ACYL CARRIER) REDUCTASE"/>
    <property type="match status" value="1"/>
</dbReference>
<dbReference type="PANTHER" id="PTHR43899">
    <property type="entry name" value="RH59310P"/>
    <property type="match status" value="1"/>
</dbReference>
<reference evidence="2" key="1">
    <citation type="submission" date="2022-12" db="EMBL/GenBank/DDBJ databases">
        <title>Draft genome assemblies for two species of Escallonia (Escalloniales).</title>
        <authorList>
            <person name="Chanderbali A."/>
            <person name="Dervinis C."/>
            <person name="Anghel I."/>
            <person name="Soltis D."/>
            <person name="Soltis P."/>
            <person name="Zapata F."/>
        </authorList>
    </citation>
    <scope>NUCLEOTIDE SEQUENCE</scope>
    <source>
        <strain evidence="2">UCBG64.0493</strain>
        <tissue evidence="2">Leaf</tissue>
    </source>
</reference>
<name>A0AA89AD87_9ASTE</name>
<dbReference type="InterPro" id="IPR051019">
    <property type="entry name" value="VLCFA-Steroid_DH"/>
</dbReference>
<dbReference type="GO" id="GO:0045703">
    <property type="term" value="F:ketoreductase activity"/>
    <property type="evidence" value="ECO:0007669"/>
    <property type="project" value="TreeGrafter"/>
</dbReference>
<evidence type="ECO:0000313" key="2">
    <source>
        <dbReference type="EMBL" id="KAK2999519.1"/>
    </source>
</evidence>
<keyword evidence="3" id="KW-1185">Reference proteome</keyword>
<evidence type="ECO:0000313" key="3">
    <source>
        <dbReference type="Proteomes" id="UP001188597"/>
    </source>
</evidence>
<proteinExistence type="predicted"/>
<accession>A0AA89AD87</accession>
<dbReference type="GO" id="GO:0005783">
    <property type="term" value="C:endoplasmic reticulum"/>
    <property type="evidence" value="ECO:0007669"/>
    <property type="project" value="TreeGrafter"/>
</dbReference>
<keyword evidence="1" id="KW-0560">Oxidoreductase</keyword>
<dbReference type="AlphaFoldDB" id="A0AA89AD87"/>
<comment type="caution">
    <text evidence="2">The sequence shown here is derived from an EMBL/GenBank/DDBJ whole genome shotgun (WGS) entry which is preliminary data.</text>
</comment>
<gene>
    <name evidence="2" type="ORF">RJ639_023285</name>
</gene>
<protein>
    <submittedName>
        <fullName evidence="2">Uncharacterized protein</fullName>
    </submittedName>
</protein>
<sequence length="122" mass="13928">MALTNSMTTMLSRSLYVEYKHQGIDVQCQLVFVYNNTILKLQVPLYVSTKMASVMAQIERSSLFIPSADKYAQAAVRQIGYGARCTPYWAHSFQWFFASLSPEVVLDAWRLSIGIRRRGNPK</sequence>
<evidence type="ECO:0000256" key="1">
    <source>
        <dbReference type="ARBA" id="ARBA00023002"/>
    </source>
</evidence>
<dbReference type="EMBL" id="JAVXUP010003258">
    <property type="protein sequence ID" value="KAK2999519.1"/>
    <property type="molecule type" value="Genomic_DNA"/>
</dbReference>
<dbReference type="Proteomes" id="UP001188597">
    <property type="component" value="Unassembled WGS sequence"/>
</dbReference>
<organism evidence="2 3">
    <name type="scientific">Escallonia herrerae</name>
    <dbReference type="NCBI Taxonomy" id="1293975"/>
    <lineage>
        <taxon>Eukaryota</taxon>
        <taxon>Viridiplantae</taxon>
        <taxon>Streptophyta</taxon>
        <taxon>Embryophyta</taxon>
        <taxon>Tracheophyta</taxon>
        <taxon>Spermatophyta</taxon>
        <taxon>Magnoliopsida</taxon>
        <taxon>eudicotyledons</taxon>
        <taxon>Gunneridae</taxon>
        <taxon>Pentapetalae</taxon>
        <taxon>asterids</taxon>
        <taxon>campanulids</taxon>
        <taxon>Escalloniales</taxon>
        <taxon>Escalloniaceae</taxon>
        <taxon>Escallonia</taxon>
    </lineage>
</organism>